<dbReference type="SUPFAM" id="SSF48726">
    <property type="entry name" value="Immunoglobulin"/>
    <property type="match status" value="2"/>
</dbReference>
<dbReference type="Gene3D" id="2.60.40.10">
    <property type="entry name" value="Immunoglobulins"/>
    <property type="match status" value="2"/>
</dbReference>
<accession>A0A9X0D5R8</accession>
<organism evidence="8 9">
    <name type="scientific">Desmophyllum pertusum</name>
    <dbReference type="NCBI Taxonomy" id="174260"/>
    <lineage>
        <taxon>Eukaryota</taxon>
        <taxon>Metazoa</taxon>
        <taxon>Cnidaria</taxon>
        <taxon>Anthozoa</taxon>
        <taxon>Hexacorallia</taxon>
        <taxon>Scleractinia</taxon>
        <taxon>Caryophylliina</taxon>
        <taxon>Caryophylliidae</taxon>
        <taxon>Desmophyllum</taxon>
    </lineage>
</organism>
<proteinExistence type="predicted"/>
<dbReference type="PANTHER" id="PTHR44337">
    <property type="entry name" value="CARCINOEMBRYONIC ANTIGEN-RELATED CELL ADHESION MOLECULE 8"/>
    <property type="match status" value="1"/>
</dbReference>
<feature type="signal peptide" evidence="6">
    <location>
        <begin position="1"/>
        <end position="19"/>
    </location>
</feature>
<dbReference type="Proteomes" id="UP001163046">
    <property type="component" value="Unassembled WGS sequence"/>
</dbReference>
<dbReference type="InterPro" id="IPR013151">
    <property type="entry name" value="Immunoglobulin_dom"/>
</dbReference>
<evidence type="ECO:0000256" key="1">
    <source>
        <dbReference type="ARBA" id="ARBA00022729"/>
    </source>
</evidence>
<keyword evidence="4" id="KW-0393">Immunoglobulin domain</keyword>
<dbReference type="OrthoDB" id="5972832at2759"/>
<dbReference type="InterPro" id="IPR036179">
    <property type="entry name" value="Ig-like_dom_sf"/>
</dbReference>
<dbReference type="InterPro" id="IPR007110">
    <property type="entry name" value="Ig-like_dom"/>
</dbReference>
<keyword evidence="5" id="KW-0472">Membrane</keyword>
<protein>
    <recommendedName>
        <fullName evidence="7">Ig-like domain-containing protein</fullName>
    </recommendedName>
</protein>
<evidence type="ECO:0000256" key="4">
    <source>
        <dbReference type="ARBA" id="ARBA00023319"/>
    </source>
</evidence>
<dbReference type="CDD" id="cd00096">
    <property type="entry name" value="Ig"/>
    <property type="match status" value="2"/>
</dbReference>
<keyword evidence="5" id="KW-1133">Transmembrane helix</keyword>
<keyword evidence="2" id="KW-1015">Disulfide bond</keyword>
<sequence>MKYFLVCSLSLLIIQDVSSATDVMKCEIRSSCFASSGCLHTKPMTVVPGSNITLNCSIVTGGLVQGITWEQAKQRVEKSTGSSDLVLQQSNSTKNSEKMPCLCTNITFTLSWYKDDKLITNGTEGMYHSQDIIWKKGEKTLRSILHLPAGREEQEGFYKCSATNRIPGWSSQKDIMLQIFYECPISKRPTISDPEVLASTFSNASLTCWIDIDGYCPEYLFWYLNDKQLESGEKYAIVEKKTRTKCKNEFILSIFNVTESDEGTYSCHWLCEYEDTTKAAIDLKVYVQPPTISHTGSHREWLLPIIILSAGSVAILFMTFVRFCVKKKWTSSYNVPKHGLEEADEDTLMDRITT</sequence>
<name>A0A9X0D5R8_9CNID</name>
<feature type="domain" description="Ig-like" evidence="7">
    <location>
        <begin position="74"/>
        <end position="176"/>
    </location>
</feature>
<keyword evidence="5" id="KW-0812">Transmembrane</keyword>
<dbReference type="InterPro" id="IPR052598">
    <property type="entry name" value="IgSF_CEA-related"/>
</dbReference>
<dbReference type="AlphaFoldDB" id="A0A9X0D5R8"/>
<feature type="chain" id="PRO_5040758826" description="Ig-like domain-containing protein" evidence="6">
    <location>
        <begin position="20"/>
        <end position="354"/>
    </location>
</feature>
<keyword evidence="3" id="KW-0325">Glycoprotein</keyword>
<dbReference type="InterPro" id="IPR003599">
    <property type="entry name" value="Ig_sub"/>
</dbReference>
<evidence type="ECO:0000256" key="5">
    <source>
        <dbReference type="SAM" id="Phobius"/>
    </source>
</evidence>
<reference evidence="8" key="1">
    <citation type="submission" date="2023-01" db="EMBL/GenBank/DDBJ databases">
        <title>Genome assembly of the deep-sea coral Lophelia pertusa.</title>
        <authorList>
            <person name="Herrera S."/>
            <person name="Cordes E."/>
        </authorList>
    </citation>
    <scope>NUCLEOTIDE SEQUENCE</scope>
    <source>
        <strain evidence="8">USNM1676648</strain>
        <tissue evidence="8">Polyp</tissue>
    </source>
</reference>
<dbReference type="PANTHER" id="PTHR44337:SF13">
    <property type="entry name" value="IMMUNOGLOBULIN SUPERFAMILY MEMBER 23"/>
    <property type="match status" value="1"/>
</dbReference>
<keyword evidence="1 6" id="KW-0732">Signal</keyword>
<evidence type="ECO:0000313" key="8">
    <source>
        <dbReference type="EMBL" id="KAJ7386698.1"/>
    </source>
</evidence>
<evidence type="ECO:0000313" key="9">
    <source>
        <dbReference type="Proteomes" id="UP001163046"/>
    </source>
</evidence>
<evidence type="ECO:0000256" key="3">
    <source>
        <dbReference type="ARBA" id="ARBA00023180"/>
    </source>
</evidence>
<feature type="domain" description="Ig-like" evidence="7">
    <location>
        <begin position="189"/>
        <end position="267"/>
    </location>
</feature>
<evidence type="ECO:0000259" key="7">
    <source>
        <dbReference type="PROSITE" id="PS50835"/>
    </source>
</evidence>
<gene>
    <name evidence="8" type="ORF">OS493_006709</name>
</gene>
<dbReference type="SMART" id="SM00409">
    <property type="entry name" value="IG"/>
    <property type="match status" value="2"/>
</dbReference>
<comment type="caution">
    <text evidence="8">The sequence shown here is derived from an EMBL/GenBank/DDBJ whole genome shotgun (WGS) entry which is preliminary data.</text>
</comment>
<dbReference type="Pfam" id="PF00047">
    <property type="entry name" value="ig"/>
    <property type="match status" value="1"/>
</dbReference>
<dbReference type="EMBL" id="MU825875">
    <property type="protein sequence ID" value="KAJ7386698.1"/>
    <property type="molecule type" value="Genomic_DNA"/>
</dbReference>
<evidence type="ECO:0000256" key="6">
    <source>
        <dbReference type="SAM" id="SignalP"/>
    </source>
</evidence>
<evidence type="ECO:0000256" key="2">
    <source>
        <dbReference type="ARBA" id="ARBA00023157"/>
    </source>
</evidence>
<dbReference type="PROSITE" id="PS50835">
    <property type="entry name" value="IG_LIKE"/>
    <property type="match status" value="2"/>
</dbReference>
<dbReference type="InterPro" id="IPR013783">
    <property type="entry name" value="Ig-like_fold"/>
</dbReference>
<keyword evidence="9" id="KW-1185">Reference proteome</keyword>
<feature type="transmembrane region" description="Helical" evidence="5">
    <location>
        <begin position="301"/>
        <end position="325"/>
    </location>
</feature>